<evidence type="ECO:0000259" key="2">
    <source>
        <dbReference type="Pfam" id="PF18923"/>
    </source>
</evidence>
<feature type="transmembrane region" description="Helical" evidence="1">
    <location>
        <begin position="46"/>
        <end position="64"/>
    </location>
</feature>
<sequence length="247" mass="29210">MHSLWINHLTSFFISSTFAIIWLVLRYRKTTQNLGYEVALVEIVRNFIYIISLFVFISSLRLISSDFNDGLLAINLFYGIYFAIYLIYLSTWKWRRQEAGITLLDVEQNLKSKIFFFLGLFSLVVVVIISVSFIQQISVNFSIYNSFESKQLLLLLIWCSIAVTFITSSFNTLEFTEKGICYRFFFIKWEKIKSYAWIKTRNSRLMIYCHPNFFLINRIWYLSIPVTQKNAVNDILAQYVLPLNNKC</sequence>
<keyword evidence="1" id="KW-1133">Transmembrane helix</keyword>
<gene>
    <name evidence="3" type="ORF">DA73_0400030015</name>
</gene>
<feature type="transmembrane region" description="Helical" evidence="1">
    <location>
        <begin position="70"/>
        <end position="88"/>
    </location>
</feature>
<feature type="transmembrane region" description="Helical" evidence="1">
    <location>
        <begin position="114"/>
        <end position="134"/>
    </location>
</feature>
<dbReference type="Pfam" id="PF18923">
    <property type="entry name" value="DUF5673"/>
    <property type="match status" value="1"/>
</dbReference>
<evidence type="ECO:0000313" key="3">
    <source>
        <dbReference type="EMBL" id="KAF3889247.1"/>
    </source>
</evidence>
<dbReference type="RefSeq" id="WP_038081268.1">
    <property type="nucleotide sequence ID" value="NZ_JHEG04000001.1"/>
</dbReference>
<proteinExistence type="predicted"/>
<dbReference type="AlphaFoldDB" id="A0A8S9TB24"/>
<organism evidence="3 4">
    <name type="scientific">Tolypothrix bouteillei VB521301</name>
    <dbReference type="NCBI Taxonomy" id="1479485"/>
    <lineage>
        <taxon>Bacteria</taxon>
        <taxon>Bacillati</taxon>
        <taxon>Cyanobacteriota</taxon>
        <taxon>Cyanophyceae</taxon>
        <taxon>Nostocales</taxon>
        <taxon>Tolypothrichaceae</taxon>
        <taxon>Tolypothrix</taxon>
    </lineage>
</organism>
<reference evidence="3" key="2">
    <citation type="submission" date="2019-11" db="EMBL/GenBank/DDBJ databases">
        <title>Improved Assembly of Tolypothrix boutellei genome.</title>
        <authorList>
            <person name="Sarangi A.N."/>
            <person name="Mukherjee M."/>
            <person name="Ghosh S."/>
            <person name="Singh D."/>
            <person name="Das A."/>
            <person name="Kant S."/>
            <person name="Prusty A."/>
            <person name="Tripathy S."/>
        </authorList>
    </citation>
    <scope>NUCLEOTIDE SEQUENCE</scope>
    <source>
        <strain evidence="3">VB521301</strain>
    </source>
</reference>
<feature type="transmembrane region" description="Helical" evidence="1">
    <location>
        <begin position="154"/>
        <end position="173"/>
    </location>
</feature>
<evidence type="ECO:0000256" key="1">
    <source>
        <dbReference type="SAM" id="Phobius"/>
    </source>
</evidence>
<keyword evidence="1" id="KW-0812">Transmembrane</keyword>
<keyword evidence="1" id="KW-0472">Membrane</keyword>
<keyword evidence="4" id="KW-1185">Reference proteome</keyword>
<feature type="transmembrane region" description="Helical" evidence="1">
    <location>
        <begin position="6"/>
        <end position="25"/>
    </location>
</feature>
<reference evidence="3" key="1">
    <citation type="journal article" date="2015" name="Genome Announc.">
        <title>Draft Genome Sequence of Tolypothrix boutellei Strain VB521301.</title>
        <authorList>
            <person name="Chandrababunaidu M.M."/>
            <person name="Singh D."/>
            <person name="Sen D."/>
            <person name="Bhan S."/>
            <person name="Das S."/>
            <person name="Gupta A."/>
            <person name="Adhikary S.P."/>
            <person name="Tripathy S."/>
        </authorList>
    </citation>
    <scope>NUCLEOTIDE SEQUENCE</scope>
    <source>
        <strain evidence="3">VB521301</strain>
    </source>
</reference>
<protein>
    <recommendedName>
        <fullName evidence="2">DUF5673 domain-containing protein</fullName>
    </recommendedName>
</protein>
<dbReference type="Proteomes" id="UP000029738">
    <property type="component" value="Unassembled WGS sequence"/>
</dbReference>
<feature type="domain" description="DUF5673" evidence="2">
    <location>
        <begin position="171"/>
        <end position="239"/>
    </location>
</feature>
<dbReference type="InterPro" id="IPR043730">
    <property type="entry name" value="DUF5673"/>
</dbReference>
<name>A0A8S9TB24_9CYAN</name>
<comment type="caution">
    <text evidence="3">The sequence shown here is derived from an EMBL/GenBank/DDBJ whole genome shotgun (WGS) entry which is preliminary data.</text>
</comment>
<accession>A0A8S9TB24</accession>
<dbReference type="EMBL" id="JHEG04000001">
    <property type="protein sequence ID" value="KAF3889247.1"/>
    <property type="molecule type" value="Genomic_DNA"/>
</dbReference>
<evidence type="ECO:0000313" key="4">
    <source>
        <dbReference type="Proteomes" id="UP000029738"/>
    </source>
</evidence>